<comment type="cofactor">
    <cofactor evidence="11">
        <name>Mg(2+)</name>
        <dbReference type="ChEBI" id="CHEBI:18420"/>
    </cofactor>
    <cofactor evidence="11">
        <name>Mn(2+)</name>
        <dbReference type="ChEBI" id="CHEBI:29035"/>
    </cofactor>
    <text evidence="11">Magnesium. Can also use manganese.</text>
</comment>
<comment type="similarity">
    <text evidence="10">Belongs to the ApbE family.</text>
</comment>
<gene>
    <name evidence="12" type="primary">apbE</name>
    <name evidence="12" type="ORF">Psch_01614</name>
</gene>
<evidence type="ECO:0000256" key="3">
    <source>
        <dbReference type="ARBA" id="ARBA00022630"/>
    </source>
</evidence>
<dbReference type="Pfam" id="PF02424">
    <property type="entry name" value="ApbE"/>
    <property type="match status" value="1"/>
</dbReference>
<dbReference type="Gene3D" id="3.10.520.10">
    <property type="entry name" value="ApbE-like domains"/>
    <property type="match status" value="1"/>
</dbReference>
<dbReference type="InterPro" id="IPR003374">
    <property type="entry name" value="ApbE-like_sf"/>
</dbReference>
<evidence type="ECO:0000256" key="7">
    <source>
        <dbReference type="ARBA" id="ARBA00022842"/>
    </source>
</evidence>
<dbReference type="PIRSF" id="PIRSF006268">
    <property type="entry name" value="ApbE"/>
    <property type="match status" value="1"/>
</dbReference>
<keyword evidence="6 10" id="KW-0274">FAD</keyword>
<evidence type="ECO:0000256" key="5">
    <source>
        <dbReference type="ARBA" id="ARBA00022723"/>
    </source>
</evidence>
<accession>A0A4Y7RH21</accession>
<name>A0A4Y7RH21_9FIRM</name>
<evidence type="ECO:0000256" key="6">
    <source>
        <dbReference type="ARBA" id="ARBA00022827"/>
    </source>
</evidence>
<evidence type="ECO:0000256" key="2">
    <source>
        <dbReference type="ARBA" id="ARBA00016337"/>
    </source>
</evidence>
<dbReference type="AlphaFoldDB" id="A0A4Y7RH21"/>
<dbReference type="PANTHER" id="PTHR30040">
    <property type="entry name" value="THIAMINE BIOSYNTHESIS LIPOPROTEIN APBE"/>
    <property type="match status" value="1"/>
</dbReference>
<keyword evidence="7 10" id="KW-0460">Magnesium</keyword>
<comment type="catalytic activity">
    <reaction evidence="9 10">
        <text>L-threonyl-[protein] + FAD = FMN-L-threonyl-[protein] + AMP + H(+)</text>
        <dbReference type="Rhea" id="RHEA:36847"/>
        <dbReference type="Rhea" id="RHEA-COMP:11060"/>
        <dbReference type="Rhea" id="RHEA-COMP:11061"/>
        <dbReference type="ChEBI" id="CHEBI:15378"/>
        <dbReference type="ChEBI" id="CHEBI:30013"/>
        <dbReference type="ChEBI" id="CHEBI:57692"/>
        <dbReference type="ChEBI" id="CHEBI:74257"/>
        <dbReference type="ChEBI" id="CHEBI:456215"/>
        <dbReference type="EC" id="2.7.1.180"/>
    </reaction>
</comment>
<dbReference type="GO" id="GO:0016740">
    <property type="term" value="F:transferase activity"/>
    <property type="evidence" value="ECO:0007669"/>
    <property type="project" value="UniProtKB-UniRule"/>
</dbReference>
<feature type="binding site" evidence="11">
    <location>
        <position position="290"/>
    </location>
    <ligand>
        <name>Mg(2+)</name>
        <dbReference type="ChEBI" id="CHEBI:18420"/>
    </ligand>
</feature>
<evidence type="ECO:0000256" key="8">
    <source>
        <dbReference type="ARBA" id="ARBA00031306"/>
    </source>
</evidence>
<evidence type="ECO:0000256" key="4">
    <source>
        <dbReference type="ARBA" id="ARBA00022679"/>
    </source>
</evidence>
<evidence type="ECO:0000313" key="12">
    <source>
        <dbReference type="EMBL" id="TEB08059.1"/>
    </source>
</evidence>
<comment type="caution">
    <text evidence="12">The sequence shown here is derived from an EMBL/GenBank/DDBJ whole genome shotgun (WGS) entry which is preliminary data.</text>
</comment>
<evidence type="ECO:0000256" key="1">
    <source>
        <dbReference type="ARBA" id="ARBA00011955"/>
    </source>
</evidence>
<feature type="binding site" evidence="11">
    <location>
        <position position="178"/>
    </location>
    <ligand>
        <name>Mg(2+)</name>
        <dbReference type="ChEBI" id="CHEBI:18420"/>
    </ligand>
</feature>
<evidence type="ECO:0000256" key="9">
    <source>
        <dbReference type="ARBA" id="ARBA00048540"/>
    </source>
</evidence>
<dbReference type="Proteomes" id="UP000298324">
    <property type="component" value="Unassembled WGS sequence"/>
</dbReference>
<feature type="binding site" evidence="11">
    <location>
        <position position="294"/>
    </location>
    <ligand>
        <name>Mg(2+)</name>
        <dbReference type="ChEBI" id="CHEBI:18420"/>
    </ligand>
</feature>
<keyword evidence="3 10" id="KW-0285">Flavoprotein</keyword>
<keyword evidence="13" id="KW-1185">Reference proteome</keyword>
<sequence length="348" mass="37919">MVLLISFCITLFSMGCVQKPAAMQGFSGEKFIMDTLIQITVYSEDKEKGQQALEQAFGAFERIHRLTDRFQKQEQTITSNDVVKINENAGTKPVAVSADTINMIERSHYFASATGGAFDVTIGPVMDLWGFGKSEQHVPADQEIKRGLSLVDYNKVQVDPDNMTVFLAQPGMSLDLGGVAKGYATDEAVKALRDMGIQHAIINAGGNVYALGDKPDGSPWRVGVQDPRGAKGIIGILYVKDRAVVTSGDYQRYFEQDGVRYHHIVDPSTGKQARGVMQATVVADSATDADILSTTLFVLGAQKGMGFVQELPDTGAIFIDTDKQVSYTENLHGQLEFTGDGDYQIKQN</sequence>
<keyword evidence="4 10" id="KW-0808">Transferase</keyword>
<dbReference type="InterPro" id="IPR024932">
    <property type="entry name" value="ApbE"/>
</dbReference>
<dbReference type="PANTHER" id="PTHR30040:SF2">
    <property type="entry name" value="FAD:PROTEIN FMN TRANSFERASE"/>
    <property type="match status" value="1"/>
</dbReference>
<keyword evidence="12" id="KW-0449">Lipoprotein</keyword>
<organism evidence="12 13">
    <name type="scientific">Pelotomaculum schinkii</name>
    <dbReference type="NCBI Taxonomy" id="78350"/>
    <lineage>
        <taxon>Bacteria</taxon>
        <taxon>Bacillati</taxon>
        <taxon>Bacillota</taxon>
        <taxon>Clostridia</taxon>
        <taxon>Eubacteriales</taxon>
        <taxon>Desulfotomaculaceae</taxon>
        <taxon>Pelotomaculum</taxon>
    </lineage>
</organism>
<reference evidence="12 13" key="1">
    <citation type="journal article" date="2018" name="Environ. Microbiol.">
        <title>Novel energy conservation strategies and behaviour of Pelotomaculum schinkii driving syntrophic propionate catabolism.</title>
        <authorList>
            <person name="Hidalgo-Ahumada C.A.P."/>
            <person name="Nobu M.K."/>
            <person name="Narihiro T."/>
            <person name="Tamaki H."/>
            <person name="Liu W.T."/>
            <person name="Kamagata Y."/>
            <person name="Stams A.J.M."/>
            <person name="Imachi H."/>
            <person name="Sousa D.Z."/>
        </authorList>
    </citation>
    <scope>NUCLEOTIDE SEQUENCE [LARGE SCALE GENOMIC DNA]</scope>
    <source>
        <strain evidence="12 13">HH</strain>
    </source>
</reference>
<evidence type="ECO:0000256" key="10">
    <source>
        <dbReference type="PIRNR" id="PIRNR006268"/>
    </source>
</evidence>
<keyword evidence="5 10" id="KW-0479">Metal-binding</keyword>
<dbReference type="EC" id="2.7.1.180" evidence="1 10"/>
<evidence type="ECO:0000256" key="11">
    <source>
        <dbReference type="PIRSR" id="PIRSR006268-2"/>
    </source>
</evidence>
<dbReference type="GO" id="GO:0046872">
    <property type="term" value="F:metal ion binding"/>
    <property type="evidence" value="ECO:0007669"/>
    <property type="project" value="UniProtKB-UniRule"/>
</dbReference>
<dbReference type="SUPFAM" id="SSF143631">
    <property type="entry name" value="ApbE-like"/>
    <property type="match status" value="1"/>
</dbReference>
<dbReference type="EMBL" id="QFGA01000001">
    <property type="protein sequence ID" value="TEB08059.1"/>
    <property type="molecule type" value="Genomic_DNA"/>
</dbReference>
<evidence type="ECO:0000313" key="13">
    <source>
        <dbReference type="Proteomes" id="UP000298324"/>
    </source>
</evidence>
<protein>
    <recommendedName>
        <fullName evidence="2 10">FAD:protein FMN transferase</fullName>
        <ecNumber evidence="1 10">2.7.1.180</ecNumber>
    </recommendedName>
    <alternativeName>
        <fullName evidence="8 10">Flavin transferase</fullName>
    </alternativeName>
</protein>
<proteinExistence type="inferred from homology"/>